<evidence type="ECO:0008006" key="3">
    <source>
        <dbReference type="Google" id="ProtNLM"/>
    </source>
</evidence>
<accession>A0A7I8C373</accession>
<protein>
    <recommendedName>
        <fullName evidence="3">Transposase</fullName>
    </recommendedName>
</protein>
<keyword evidence="2" id="KW-1185">Reference proteome</keyword>
<dbReference type="EMBL" id="AP023177">
    <property type="protein sequence ID" value="BCF94878.1"/>
    <property type="molecule type" value="Genomic_DNA"/>
</dbReference>
<dbReference type="AlphaFoldDB" id="A0A7I8C373"/>
<organism evidence="1 2">
    <name type="scientific">Paraburkholderia largidicola</name>
    <dbReference type="NCBI Taxonomy" id="3014751"/>
    <lineage>
        <taxon>Bacteria</taxon>
        <taxon>Pseudomonadati</taxon>
        <taxon>Pseudomonadota</taxon>
        <taxon>Betaproteobacteria</taxon>
        <taxon>Burkholderiales</taxon>
        <taxon>Burkholderiaceae</taxon>
        <taxon>Paraburkholderia</taxon>
    </lineage>
</organism>
<dbReference type="KEGG" id="plad:PPGU16_79450"/>
<evidence type="ECO:0000313" key="2">
    <source>
        <dbReference type="Proteomes" id="UP000510888"/>
    </source>
</evidence>
<keyword evidence="1" id="KW-0614">Plasmid</keyword>
<name>A0A7I8C373_9BURK</name>
<sequence>MTGYRRPGKQIETLKSLGVPARKRPDNRVLVLRVHCMYPVASPDRAAAHKPKLKPVPRKK</sequence>
<dbReference type="Proteomes" id="UP000510888">
    <property type="component" value="Plasmid PPGU16_p2"/>
</dbReference>
<evidence type="ECO:0000313" key="1">
    <source>
        <dbReference type="EMBL" id="BCF94878.1"/>
    </source>
</evidence>
<proteinExistence type="predicted"/>
<dbReference type="RefSeq" id="WP_180727606.1">
    <property type="nucleotide sequence ID" value="NZ_AP023177.1"/>
</dbReference>
<reference evidence="1 2" key="1">
    <citation type="journal article" date="2020" name="Genes (Basel)">
        <title>Genomic Comparison of Insect Gut Symbionts from Divergent Burkholderia Subclades.</title>
        <authorList>
            <person name="Takeshita K."/>
            <person name="Kikuchi Y."/>
        </authorList>
    </citation>
    <scope>NUCLEOTIDE SEQUENCE [LARGE SCALE GENOMIC DNA]</scope>
    <source>
        <strain evidence="1 2">PGU16</strain>
        <plasmid evidence="1 2">PPGU16_p2</plasmid>
    </source>
</reference>
<geneLocation type="plasmid" evidence="1 2">
    <name>PPGU16_p2</name>
</geneLocation>
<gene>
    <name evidence="1" type="ORF">PPGU16_79450</name>
</gene>